<dbReference type="SUPFAM" id="SSF55753">
    <property type="entry name" value="Actin depolymerizing proteins"/>
    <property type="match status" value="2"/>
</dbReference>
<dbReference type="GO" id="GO:0015629">
    <property type="term" value="C:actin cytoskeleton"/>
    <property type="evidence" value="ECO:0007669"/>
    <property type="project" value="TreeGrafter"/>
</dbReference>
<evidence type="ECO:0000256" key="1">
    <source>
        <dbReference type="ARBA" id="ARBA00004496"/>
    </source>
</evidence>
<sequence length="106" mass="11743">GKESSQDEQGAAAIYTTQMDDHLGSVAVQHREAQGHESETFRAYFKQGIIYKKGGVASGMKHVETNTYNVQRLLHVKGKKNVAAGEVEMSWKSFNRGDVFLLDLGQ</sequence>
<dbReference type="GO" id="GO:0051014">
    <property type="term" value="P:actin filament severing"/>
    <property type="evidence" value="ECO:0007669"/>
    <property type="project" value="TreeGrafter"/>
</dbReference>
<dbReference type="GO" id="GO:0051016">
    <property type="term" value="P:barbed-end actin filament capping"/>
    <property type="evidence" value="ECO:0007669"/>
    <property type="project" value="TreeGrafter"/>
</dbReference>
<dbReference type="PANTHER" id="PTHR11977:SF35">
    <property type="entry name" value="VILLIN-1"/>
    <property type="match status" value="1"/>
</dbReference>
<evidence type="ECO:0000259" key="4">
    <source>
        <dbReference type="Pfam" id="PF00626"/>
    </source>
</evidence>
<dbReference type="OrthoDB" id="6375767at2759"/>
<dbReference type="GO" id="GO:0030027">
    <property type="term" value="C:lamellipodium"/>
    <property type="evidence" value="ECO:0007669"/>
    <property type="project" value="TreeGrafter"/>
</dbReference>
<dbReference type="InterPro" id="IPR029006">
    <property type="entry name" value="ADF-H/Gelsolin-like_dom_sf"/>
</dbReference>
<dbReference type="InterPro" id="IPR007122">
    <property type="entry name" value="Villin/Gelsolin"/>
</dbReference>
<dbReference type="GO" id="GO:0005737">
    <property type="term" value="C:cytoplasm"/>
    <property type="evidence" value="ECO:0007669"/>
    <property type="project" value="UniProtKB-SubCell"/>
</dbReference>
<feature type="domain" description="Gelsolin-like" evidence="4">
    <location>
        <begin position="1"/>
        <end position="42"/>
    </location>
</feature>
<feature type="non-terminal residue" evidence="5">
    <location>
        <position position="106"/>
    </location>
</feature>
<dbReference type="GO" id="GO:0008154">
    <property type="term" value="P:actin polymerization or depolymerization"/>
    <property type="evidence" value="ECO:0007669"/>
    <property type="project" value="TreeGrafter"/>
</dbReference>
<keyword evidence="3" id="KW-0009">Actin-binding</keyword>
<evidence type="ECO:0000256" key="3">
    <source>
        <dbReference type="ARBA" id="ARBA00023203"/>
    </source>
</evidence>
<dbReference type="Pfam" id="PF00626">
    <property type="entry name" value="Gelsolin"/>
    <property type="match status" value="1"/>
</dbReference>
<comment type="caution">
    <text evidence="5">The sequence shown here is derived from an EMBL/GenBank/DDBJ whole genome shotgun (WGS) entry which is preliminary data.</text>
</comment>
<organism evidence="5 6">
    <name type="scientific">Buphagus erythrorhynchus</name>
    <name type="common">red-billed oxpecker</name>
    <dbReference type="NCBI Taxonomy" id="245048"/>
    <lineage>
        <taxon>Eukaryota</taxon>
        <taxon>Metazoa</taxon>
        <taxon>Chordata</taxon>
        <taxon>Craniata</taxon>
        <taxon>Vertebrata</taxon>
        <taxon>Euteleostomi</taxon>
        <taxon>Archelosauria</taxon>
        <taxon>Archosauria</taxon>
        <taxon>Dinosauria</taxon>
        <taxon>Saurischia</taxon>
        <taxon>Theropoda</taxon>
        <taxon>Coelurosauria</taxon>
        <taxon>Aves</taxon>
        <taxon>Neognathae</taxon>
        <taxon>Neoaves</taxon>
        <taxon>Telluraves</taxon>
        <taxon>Australaves</taxon>
        <taxon>Passeriformes</taxon>
        <taxon>Sturnidae</taxon>
        <taxon>Buphagus</taxon>
    </lineage>
</organism>
<accession>A0A7L3H4J5</accession>
<dbReference type="GO" id="GO:0051015">
    <property type="term" value="F:actin filament binding"/>
    <property type="evidence" value="ECO:0007669"/>
    <property type="project" value="InterPro"/>
</dbReference>
<dbReference type="GO" id="GO:2000392">
    <property type="term" value="P:regulation of lamellipodium morphogenesis"/>
    <property type="evidence" value="ECO:0007669"/>
    <property type="project" value="TreeGrafter"/>
</dbReference>
<name>A0A7L3H4J5_9PASS</name>
<feature type="non-terminal residue" evidence="5">
    <location>
        <position position="1"/>
    </location>
</feature>
<evidence type="ECO:0000313" key="5">
    <source>
        <dbReference type="EMBL" id="NXU00427.1"/>
    </source>
</evidence>
<reference evidence="5 6" key="1">
    <citation type="submission" date="2019-09" db="EMBL/GenBank/DDBJ databases">
        <title>Bird 10,000 Genomes (B10K) Project - Family phase.</title>
        <authorList>
            <person name="Zhang G."/>
        </authorList>
    </citation>
    <scope>NUCLEOTIDE SEQUENCE [LARGE SCALE GENOMIC DNA]</scope>
    <source>
        <strain evidence="5">B10K-DU-012-02</strain>
    </source>
</reference>
<comment type="subcellular location">
    <subcellularLocation>
        <location evidence="1">Cytoplasm</location>
    </subcellularLocation>
</comment>
<keyword evidence="6" id="KW-1185">Reference proteome</keyword>
<dbReference type="Gene3D" id="3.40.20.10">
    <property type="entry name" value="Severin"/>
    <property type="match status" value="2"/>
</dbReference>
<dbReference type="Proteomes" id="UP000566314">
    <property type="component" value="Unassembled WGS sequence"/>
</dbReference>
<gene>
    <name evidence="5" type="primary">Vil1</name>
    <name evidence="5" type="ORF">BUPERY_R11030</name>
</gene>
<evidence type="ECO:0000313" key="6">
    <source>
        <dbReference type="Proteomes" id="UP000566314"/>
    </source>
</evidence>
<dbReference type="PANTHER" id="PTHR11977">
    <property type="entry name" value="VILLIN"/>
    <property type="match status" value="1"/>
</dbReference>
<proteinExistence type="predicted"/>
<dbReference type="EMBL" id="VZTT01031742">
    <property type="protein sequence ID" value="NXU00427.1"/>
    <property type="molecule type" value="Genomic_DNA"/>
</dbReference>
<dbReference type="AlphaFoldDB" id="A0A7L3H4J5"/>
<evidence type="ECO:0000256" key="2">
    <source>
        <dbReference type="ARBA" id="ARBA00022490"/>
    </source>
</evidence>
<keyword evidence="2" id="KW-0963">Cytoplasm</keyword>
<dbReference type="InterPro" id="IPR007123">
    <property type="entry name" value="Gelsolin-like_dom"/>
</dbReference>
<protein>
    <submittedName>
        <fullName evidence="5">VILI protein</fullName>
    </submittedName>
</protein>
<dbReference type="GO" id="GO:0005546">
    <property type="term" value="F:phosphatidylinositol-4,5-bisphosphate binding"/>
    <property type="evidence" value="ECO:0007669"/>
    <property type="project" value="TreeGrafter"/>
</dbReference>